<dbReference type="PROSITE" id="PS00216">
    <property type="entry name" value="SUGAR_TRANSPORT_1"/>
    <property type="match status" value="1"/>
</dbReference>
<evidence type="ECO:0000313" key="10">
    <source>
        <dbReference type="EMBL" id="PAP75117.1"/>
    </source>
</evidence>
<comment type="subcellular location">
    <subcellularLocation>
        <location evidence="1">Cell membrane</location>
        <topology evidence="1">Multi-pass membrane protein</topology>
    </subcellularLocation>
</comment>
<accession>A0A271IVG7</accession>
<dbReference type="InterPro" id="IPR004812">
    <property type="entry name" value="Efflux_drug-R_Bcr/CmlA"/>
</dbReference>
<keyword evidence="11" id="KW-1185">Reference proteome</keyword>
<feature type="domain" description="Major facilitator superfamily (MFS) profile" evidence="9">
    <location>
        <begin position="14"/>
        <end position="403"/>
    </location>
</feature>
<feature type="transmembrane region" description="Helical" evidence="8">
    <location>
        <begin position="115"/>
        <end position="132"/>
    </location>
</feature>
<feature type="transmembrane region" description="Helical" evidence="8">
    <location>
        <begin position="311"/>
        <end position="332"/>
    </location>
</feature>
<dbReference type="GO" id="GO:1990961">
    <property type="term" value="P:xenobiotic detoxification by transmembrane export across the plasma membrane"/>
    <property type="evidence" value="ECO:0007669"/>
    <property type="project" value="InterPro"/>
</dbReference>
<feature type="transmembrane region" description="Helical" evidence="8">
    <location>
        <begin position="379"/>
        <end position="399"/>
    </location>
</feature>
<keyword evidence="4" id="KW-1003">Cell membrane</keyword>
<keyword evidence="5 8" id="KW-0812">Transmembrane</keyword>
<reference evidence="10 11" key="1">
    <citation type="submission" date="2016-11" db="EMBL/GenBank/DDBJ databases">
        <title>Study of marine rhodopsin-containing bacteria.</title>
        <authorList>
            <person name="Yoshizawa S."/>
            <person name="Kumagai Y."/>
            <person name="Kogure K."/>
        </authorList>
    </citation>
    <scope>NUCLEOTIDE SEQUENCE [LARGE SCALE GENOMIC DNA]</scope>
    <source>
        <strain evidence="10 11">SAORIC-28</strain>
    </source>
</reference>
<dbReference type="Pfam" id="PF07690">
    <property type="entry name" value="MFS_1"/>
    <property type="match status" value="1"/>
</dbReference>
<dbReference type="InterPro" id="IPR005829">
    <property type="entry name" value="Sugar_transporter_CS"/>
</dbReference>
<keyword evidence="6 8" id="KW-1133">Transmembrane helix</keyword>
<proteinExistence type="inferred from homology"/>
<evidence type="ECO:0000259" key="9">
    <source>
        <dbReference type="PROSITE" id="PS50850"/>
    </source>
</evidence>
<dbReference type="GO" id="GO:0042910">
    <property type="term" value="F:xenobiotic transmembrane transporter activity"/>
    <property type="evidence" value="ECO:0007669"/>
    <property type="project" value="InterPro"/>
</dbReference>
<feature type="transmembrane region" description="Helical" evidence="8">
    <location>
        <begin position="53"/>
        <end position="71"/>
    </location>
</feature>
<keyword evidence="7 8" id="KW-0472">Membrane</keyword>
<dbReference type="PANTHER" id="PTHR23502">
    <property type="entry name" value="MAJOR FACILITATOR SUPERFAMILY"/>
    <property type="match status" value="1"/>
</dbReference>
<dbReference type="Gene3D" id="1.20.1720.10">
    <property type="entry name" value="Multidrug resistance protein D"/>
    <property type="match status" value="1"/>
</dbReference>
<feature type="transmembrane region" description="Helical" evidence="8">
    <location>
        <begin position="353"/>
        <end position="373"/>
    </location>
</feature>
<dbReference type="InterPro" id="IPR020846">
    <property type="entry name" value="MFS_dom"/>
</dbReference>
<name>A0A271IVG7_9BACT</name>
<dbReference type="InterPro" id="IPR036259">
    <property type="entry name" value="MFS_trans_sf"/>
</dbReference>
<keyword evidence="3" id="KW-0813">Transport</keyword>
<evidence type="ECO:0000256" key="4">
    <source>
        <dbReference type="ARBA" id="ARBA00022475"/>
    </source>
</evidence>
<evidence type="ECO:0000256" key="3">
    <source>
        <dbReference type="ARBA" id="ARBA00022448"/>
    </source>
</evidence>
<dbReference type="CDD" id="cd17320">
    <property type="entry name" value="MFS_MdfA_MDR_like"/>
    <property type="match status" value="1"/>
</dbReference>
<feature type="transmembrane region" description="Helical" evidence="8">
    <location>
        <begin position="144"/>
        <end position="165"/>
    </location>
</feature>
<dbReference type="SUPFAM" id="SSF103473">
    <property type="entry name" value="MFS general substrate transporter"/>
    <property type="match status" value="1"/>
</dbReference>
<feature type="transmembrane region" description="Helical" evidence="8">
    <location>
        <begin position="285"/>
        <end position="305"/>
    </location>
</feature>
<evidence type="ECO:0000256" key="8">
    <source>
        <dbReference type="SAM" id="Phobius"/>
    </source>
</evidence>
<dbReference type="Proteomes" id="UP000216339">
    <property type="component" value="Unassembled WGS sequence"/>
</dbReference>
<evidence type="ECO:0000313" key="11">
    <source>
        <dbReference type="Proteomes" id="UP000216339"/>
    </source>
</evidence>
<dbReference type="GO" id="GO:0005886">
    <property type="term" value="C:plasma membrane"/>
    <property type="evidence" value="ECO:0007669"/>
    <property type="project" value="UniProtKB-SubCell"/>
</dbReference>
<feature type="transmembrane region" description="Helical" evidence="8">
    <location>
        <begin position="83"/>
        <end position="103"/>
    </location>
</feature>
<comment type="similarity">
    <text evidence="2">Belongs to the major facilitator superfamily. Bcr/CmlA family.</text>
</comment>
<gene>
    <name evidence="10" type="ORF">BSZ37_00970</name>
</gene>
<protein>
    <recommendedName>
        <fullName evidence="9">Major facilitator superfamily (MFS) profile domain-containing protein</fullName>
    </recommendedName>
</protein>
<feature type="transmembrane region" description="Helical" evidence="8">
    <location>
        <begin position="171"/>
        <end position="190"/>
    </location>
</feature>
<feature type="transmembrane region" description="Helical" evidence="8">
    <location>
        <begin position="254"/>
        <end position="273"/>
    </location>
</feature>
<evidence type="ECO:0000256" key="6">
    <source>
        <dbReference type="ARBA" id="ARBA00022989"/>
    </source>
</evidence>
<dbReference type="PANTHER" id="PTHR23502:SF132">
    <property type="entry name" value="POLYAMINE TRANSPORTER 2-RELATED"/>
    <property type="match status" value="1"/>
</dbReference>
<dbReference type="InterPro" id="IPR011701">
    <property type="entry name" value="MFS"/>
</dbReference>
<sequence>MTLLMSDALRRQSLTLTAFLAGLSALASLSIDMGLPGIPALEAALPSAAGQGALTLSLFMVGFAISPLVAGPFSDRFGRRQSLLIGLVAFTGSALVCAAAPTFETLLAARLVQGAVAGLCVTQPLAIVRDLLDGPDARKQIAQVAVVLGLSPLAAPVLGGVVLAWGDWRTIYFVQAAISAALFVWTLVAFPESLPLRRRQRLDVRQVSRSYRAVFGNRTFLGYALVYAVGFGALFTYVAGSPDVFIGEFGLSEGAYSGAFALTAFGLVLGSFLNSRLTTTPGRRVLQVGLAVGLACSVVALGLAATGHLSAGLLVGLVFALMIAFGAISPTANHEAIQPLPHVAGAASGSIRSVQMVMGASASAAFTVLAGGLFPDPVLAMTVQMTVLMLATVGVYALLVRGTPEADGATT</sequence>
<evidence type="ECO:0000256" key="1">
    <source>
        <dbReference type="ARBA" id="ARBA00004651"/>
    </source>
</evidence>
<evidence type="ECO:0000256" key="7">
    <source>
        <dbReference type="ARBA" id="ARBA00023136"/>
    </source>
</evidence>
<dbReference type="PROSITE" id="PS50850">
    <property type="entry name" value="MFS"/>
    <property type="match status" value="1"/>
</dbReference>
<organism evidence="10 11">
    <name type="scientific">Rubrivirga marina</name>
    <dbReference type="NCBI Taxonomy" id="1196024"/>
    <lineage>
        <taxon>Bacteria</taxon>
        <taxon>Pseudomonadati</taxon>
        <taxon>Rhodothermota</taxon>
        <taxon>Rhodothermia</taxon>
        <taxon>Rhodothermales</taxon>
        <taxon>Rubricoccaceae</taxon>
        <taxon>Rubrivirga</taxon>
    </lineage>
</organism>
<evidence type="ECO:0000256" key="5">
    <source>
        <dbReference type="ARBA" id="ARBA00022692"/>
    </source>
</evidence>
<dbReference type="AlphaFoldDB" id="A0A271IVG7"/>
<comment type="caution">
    <text evidence="10">The sequence shown here is derived from an EMBL/GenBank/DDBJ whole genome shotgun (WGS) entry which is preliminary data.</text>
</comment>
<dbReference type="NCBIfam" id="TIGR00710">
    <property type="entry name" value="efflux_Bcr_CflA"/>
    <property type="match status" value="1"/>
</dbReference>
<feature type="transmembrane region" description="Helical" evidence="8">
    <location>
        <begin position="220"/>
        <end position="239"/>
    </location>
</feature>
<dbReference type="EMBL" id="MQWD01000001">
    <property type="protein sequence ID" value="PAP75117.1"/>
    <property type="molecule type" value="Genomic_DNA"/>
</dbReference>
<evidence type="ECO:0000256" key="2">
    <source>
        <dbReference type="ARBA" id="ARBA00006236"/>
    </source>
</evidence>